<keyword evidence="2" id="KW-0547">Nucleotide-binding</keyword>
<dbReference type="PaxDb" id="1123384-AJ81_04805"/>
<accession>A0A0X1KQP8</accession>
<dbReference type="InterPro" id="IPR003593">
    <property type="entry name" value="AAA+_ATPase"/>
</dbReference>
<dbReference type="Gene3D" id="3.40.50.300">
    <property type="entry name" value="P-loop containing nucleotide triphosphate hydrolases"/>
    <property type="match status" value="1"/>
</dbReference>
<dbReference type="GO" id="GO:0055085">
    <property type="term" value="P:transmembrane transport"/>
    <property type="evidence" value="ECO:0007669"/>
    <property type="project" value="UniProtKB-ARBA"/>
</dbReference>
<dbReference type="RefSeq" id="WP_031504896.1">
    <property type="nucleotide sequence ID" value="NC_022795.1"/>
</dbReference>
<dbReference type="EMBL" id="CP007141">
    <property type="protein sequence ID" value="AJC73636.1"/>
    <property type="molecule type" value="Genomic_DNA"/>
</dbReference>
<dbReference type="PROSITE" id="PS50893">
    <property type="entry name" value="ABC_TRANSPORTER_2"/>
    <property type="match status" value="1"/>
</dbReference>
<evidence type="ECO:0000256" key="1">
    <source>
        <dbReference type="ARBA" id="ARBA00022448"/>
    </source>
</evidence>
<dbReference type="InterPro" id="IPR013563">
    <property type="entry name" value="Oligopep_ABC_C"/>
</dbReference>
<dbReference type="OrthoDB" id="9806285at2"/>
<dbReference type="GO" id="GO:0016887">
    <property type="term" value="F:ATP hydrolysis activity"/>
    <property type="evidence" value="ECO:0007669"/>
    <property type="project" value="InterPro"/>
</dbReference>
<keyword evidence="6" id="KW-1185">Reference proteome</keyword>
<dbReference type="Pfam" id="PF00005">
    <property type="entry name" value="ABC_tran"/>
    <property type="match status" value="1"/>
</dbReference>
<dbReference type="PATRIC" id="fig|1123384.7.peg.947"/>
<keyword evidence="3 5" id="KW-0067">ATP-binding</keyword>
<dbReference type="SUPFAM" id="SSF52540">
    <property type="entry name" value="P-loop containing nucleoside triphosphate hydrolases"/>
    <property type="match status" value="1"/>
</dbReference>
<dbReference type="GO" id="GO:0015833">
    <property type="term" value="P:peptide transport"/>
    <property type="evidence" value="ECO:0007669"/>
    <property type="project" value="InterPro"/>
</dbReference>
<dbReference type="CDD" id="cd03257">
    <property type="entry name" value="ABC_NikE_OppD_transporters"/>
    <property type="match status" value="1"/>
</dbReference>
<dbReference type="Pfam" id="PF08352">
    <property type="entry name" value="oligo_HPY"/>
    <property type="match status" value="1"/>
</dbReference>
<dbReference type="InterPro" id="IPR017871">
    <property type="entry name" value="ABC_transporter-like_CS"/>
</dbReference>
<keyword evidence="1" id="KW-0813">Transport</keyword>
<proteinExistence type="predicted"/>
<dbReference type="InterPro" id="IPR050319">
    <property type="entry name" value="ABC_transp_ATP-bind"/>
</dbReference>
<dbReference type="PANTHER" id="PTHR43776">
    <property type="entry name" value="TRANSPORT ATP-BINDING PROTEIN"/>
    <property type="match status" value="1"/>
</dbReference>
<dbReference type="STRING" id="1123384.AJ81_04805"/>
<organism evidence="5 6">
    <name type="scientific">Pseudothermotoga hypogea DSM 11164 = NBRC 106472</name>
    <dbReference type="NCBI Taxonomy" id="1123384"/>
    <lineage>
        <taxon>Bacteria</taxon>
        <taxon>Thermotogati</taxon>
        <taxon>Thermotogota</taxon>
        <taxon>Thermotogae</taxon>
        <taxon>Thermotogales</taxon>
        <taxon>Thermotogaceae</taxon>
        <taxon>Pseudothermotoga</taxon>
    </lineage>
</organism>
<dbReference type="InterPro" id="IPR003439">
    <property type="entry name" value="ABC_transporter-like_ATP-bd"/>
</dbReference>
<dbReference type="InterPro" id="IPR027417">
    <property type="entry name" value="P-loop_NTPase"/>
</dbReference>
<dbReference type="AlphaFoldDB" id="A0A0X1KQP8"/>
<protein>
    <submittedName>
        <fullName evidence="5">Peptide ABC transporter ATP-binding protein</fullName>
    </submittedName>
</protein>
<name>A0A0X1KQP8_9THEM</name>
<feature type="domain" description="ABC transporter" evidence="4">
    <location>
        <begin position="5"/>
        <end position="256"/>
    </location>
</feature>
<evidence type="ECO:0000313" key="6">
    <source>
        <dbReference type="Proteomes" id="UP000077469"/>
    </source>
</evidence>
<evidence type="ECO:0000259" key="4">
    <source>
        <dbReference type="PROSITE" id="PS50893"/>
    </source>
</evidence>
<dbReference type="NCBIfam" id="TIGR01727">
    <property type="entry name" value="oligo_HPY"/>
    <property type="match status" value="1"/>
</dbReference>
<dbReference type="GO" id="GO:0005524">
    <property type="term" value="F:ATP binding"/>
    <property type="evidence" value="ECO:0007669"/>
    <property type="project" value="UniProtKB-KW"/>
</dbReference>
<evidence type="ECO:0000256" key="3">
    <source>
        <dbReference type="ARBA" id="ARBA00022840"/>
    </source>
</evidence>
<dbReference type="KEGG" id="phy:AJ81_04805"/>
<dbReference type="FunFam" id="3.40.50.300:FF:000016">
    <property type="entry name" value="Oligopeptide ABC transporter ATP-binding component"/>
    <property type="match status" value="1"/>
</dbReference>
<dbReference type="Proteomes" id="UP000077469">
    <property type="component" value="Chromosome"/>
</dbReference>
<sequence length="323" mass="36483">MEELVKLSNVSKWFPIKKGFGKKSYLKAVDDVSFNVFRGETFGLVGESGCGKTTLGRLMVRVYEPTSGKFLYKDSKEWIDLFSLKLSEFQPFRKKIQMIFQDPYSSLNPRMTVLQIITEGLTDSMLSQKEKKEMAVEMMKNVGLRPEYLSRYPHEFSGGQRQRIGIARALILKPELLICDEPVSALDVSVQAQVINLLMSLKGQYNLTYIFIAHDLAVVKYISDRIAVMYLGRIVELANSNELFANPLHPYTKALIASVPVPNPKLRKLRNVQPIQGEISSPIDPPACCLFASRCPYAMKVCAEQIPQLKAVEASHQVACFLY</sequence>
<gene>
    <name evidence="5" type="ORF">AJ81_04805</name>
</gene>
<evidence type="ECO:0000313" key="5">
    <source>
        <dbReference type="EMBL" id="AJC73636.1"/>
    </source>
</evidence>
<dbReference type="SMART" id="SM00382">
    <property type="entry name" value="AAA"/>
    <property type="match status" value="1"/>
</dbReference>
<evidence type="ECO:0000256" key="2">
    <source>
        <dbReference type="ARBA" id="ARBA00022741"/>
    </source>
</evidence>
<reference evidence="5 6" key="1">
    <citation type="submission" date="2014-01" db="EMBL/GenBank/DDBJ databases">
        <title>Genome sequencing of Thermotog hypogea.</title>
        <authorList>
            <person name="Zhang X."/>
            <person name="Alvare G."/>
            <person name="Fristensky B."/>
            <person name="Chen L."/>
            <person name="Suen T."/>
            <person name="Chen Q."/>
            <person name="Ma K."/>
        </authorList>
    </citation>
    <scope>NUCLEOTIDE SEQUENCE [LARGE SCALE GENOMIC DNA]</scope>
    <source>
        <strain evidence="5 6">DSM 11164</strain>
    </source>
</reference>
<dbReference type="PROSITE" id="PS00211">
    <property type="entry name" value="ABC_TRANSPORTER_1"/>
    <property type="match status" value="1"/>
</dbReference>